<evidence type="ECO:0008006" key="4">
    <source>
        <dbReference type="Google" id="ProtNLM"/>
    </source>
</evidence>
<name>A0ABV1RQC1_9BACT</name>
<dbReference type="SUPFAM" id="SSF56935">
    <property type="entry name" value="Porins"/>
    <property type="match status" value="1"/>
</dbReference>
<gene>
    <name evidence="2" type="ORF">ABS362_03405</name>
</gene>
<evidence type="ECO:0000256" key="1">
    <source>
        <dbReference type="SAM" id="SignalP"/>
    </source>
</evidence>
<feature type="chain" id="PRO_5045767592" description="Porin" evidence="1">
    <location>
        <begin position="21"/>
        <end position="454"/>
    </location>
</feature>
<evidence type="ECO:0000313" key="2">
    <source>
        <dbReference type="EMBL" id="MER2996574.1"/>
    </source>
</evidence>
<comment type="caution">
    <text evidence="2">The sequence shown here is derived from an EMBL/GenBank/DDBJ whole genome shotgun (WGS) entry which is preliminary data.</text>
</comment>
<dbReference type="EMBL" id="JBEOKT010000002">
    <property type="protein sequence ID" value="MER2996574.1"/>
    <property type="molecule type" value="Genomic_DNA"/>
</dbReference>
<sequence length="454" mass="49643">MKKITLSLGLLLGLSMSAFAQITLSDLPYARPYDKRGLNIFETSKKDTIAYDGIKVRLGGSFAQQFQGLKHTNSATAVMQQQGGNEVNLNELMPIENGFNLATANLNLDVALADGIRLNLVTYLSSRHHSETWVKGGFIQVDKAEFLNSPIVDKLMENMTVKVGHMEINYGDAHFRRTDNAHALQNPFVGNYIMDAFTTEIGAELIYQYKGFLVVGSVTGGEIQGGITNPDKRKPSYIGKLGYDSQINDDLRLRLTGSIYTTAGSVRNTLYGGDRAGSRYYMVMDPARIANGTAVSASTHFTSGHINPGLTNSITAMVLNPFIKFHGLELFGNFEQAKGKGRMGAKDEPSDRTWNQIGTDVVYRIGANENLYVAGRYNKVTGTLAPTQAGPTAPVVAGDDITMDRVQVGAGWFVTKNILTKVEYVKQNYEGFAPKDIRHGGEFNGFMIEGAISF</sequence>
<feature type="signal peptide" evidence="1">
    <location>
        <begin position="1"/>
        <end position="20"/>
    </location>
</feature>
<proteinExistence type="predicted"/>
<keyword evidence="1" id="KW-0732">Signal</keyword>
<evidence type="ECO:0000313" key="3">
    <source>
        <dbReference type="Proteomes" id="UP001476807"/>
    </source>
</evidence>
<dbReference type="Proteomes" id="UP001476807">
    <property type="component" value="Unassembled WGS sequence"/>
</dbReference>
<protein>
    <recommendedName>
        <fullName evidence="4">Porin</fullName>
    </recommendedName>
</protein>
<keyword evidence="3" id="KW-1185">Reference proteome</keyword>
<reference evidence="2 3" key="1">
    <citation type="submission" date="2024-06" db="EMBL/GenBank/DDBJ databases">
        <title>Pontibacter populi HYL7-15.</title>
        <authorList>
            <person name="Kim M.K."/>
        </authorList>
    </citation>
    <scope>NUCLEOTIDE SEQUENCE [LARGE SCALE GENOMIC DNA]</scope>
    <source>
        <strain evidence="2 3">HYL7-15</strain>
    </source>
</reference>
<accession>A0ABV1RQC1</accession>
<organism evidence="2 3">
    <name type="scientific">Pontibacter populi</name>
    <dbReference type="NCBI Taxonomy" id="890055"/>
    <lineage>
        <taxon>Bacteria</taxon>
        <taxon>Pseudomonadati</taxon>
        <taxon>Bacteroidota</taxon>
        <taxon>Cytophagia</taxon>
        <taxon>Cytophagales</taxon>
        <taxon>Hymenobacteraceae</taxon>
        <taxon>Pontibacter</taxon>
    </lineage>
</organism>
<dbReference type="RefSeq" id="WP_350410885.1">
    <property type="nucleotide sequence ID" value="NZ_JBEOKT010000002.1"/>
</dbReference>